<evidence type="ECO:0000313" key="8">
    <source>
        <dbReference type="EMBL" id="PIR97218.1"/>
    </source>
</evidence>
<dbReference type="InterPro" id="IPR001608">
    <property type="entry name" value="Ala_racemase_N"/>
</dbReference>
<proteinExistence type="inferred from homology"/>
<evidence type="ECO:0000259" key="7">
    <source>
        <dbReference type="SMART" id="SM01005"/>
    </source>
</evidence>
<feature type="modified residue" description="N6-(pyridoxal phosphate)lysine" evidence="4 5">
    <location>
        <position position="34"/>
    </location>
</feature>
<dbReference type="InterPro" id="IPR020622">
    <property type="entry name" value="Ala_racemase_pyridoxalP-BS"/>
</dbReference>
<feature type="binding site" evidence="4 6">
    <location>
        <position position="326"/>
    </location>
    <ligand>
        <name>substrate</name>
    </ligand>
</feature>
<dbReference type="AlphaFoldDB" id="A0A2H0VDN8"/>
<dbReference type="Gene3D" id="2.40.37.10">
    <property type="entry name" value="Lyase, Ornithine Decarboxylase, Chain A, domain 1"/>
    <property type="match status" value="1"/>
</dbReference>
<comment type="caution">
    <text evidence="8">The sequence shown here is derived from an EMBL/GenBank/DDBJ whole genome shotgun (WGS) entry which is preliminary data.</text>
</comment>
<dbReference type="GO" id="GO:0005829">
    <property type="term" value="C:cytosol"/>
    <property type="evidence" value="ECO:0007669"/>
    <property type="project" value="TreeGrafter"/>
</dbReference>
<feature type="domain" description="Alanine racemase C-terminal" evidence="7">
    <location>
        <begin position="257"/>
        <end position="384"/>
    </location>
</feature>
<dbReference type="HAMAP" id="MF_01201">
    <property type="entry name" value="Ala_racemase"/>
    <property type="match status" value="1"/>
</dbReference>
<dbReference type="GO" id="GO:0030632">
    <property type="term" value="P:D-alanine biosynthetic process"/>
    <property type="evidence" value="ECO:0007669"/>
    <property type="project" value="UniProtKB-UniRule"/>
</dbReference>
<dbReference type="Proteomes" id="UP000230557">
    <property type="component" value="Unassembled WGS sequence"/>
</dbReference>
<dbReference type="Pfam" id="PF01168">
    <property type="entry name" value="Ala_racemase_N"/>
    <property type="match status" value="1"/>
</dbReference>
<dbReference type="SUPFAM" id="SSF51419">
    <property type="entry name" value="PLP-binding barrel"/>
    <property type="match status" value="1"/>
</dbReference>
<dbReference type="FunFam" id="3.20.20.10:FF:000002">
    <property type="entry name" value="Alanine racemase"/>
    <property type="match status" value="1"/>
</dbReference>
<organism evidence="8 9">
    <name type="scientific">Candidatus Doudnabacteria bacterium CG10_big_fil_rev_8_21_14_0_10_41_10</name>
    <dbReference type="NCBI Taxonomy" id="1974551"/>
    <lineage>
        <taxon>Bacteria</taxon>
        <taxon>Candidatus Doudnaibacteriota</taxon>
    </lineage>
</organism>
<comment type="catalytic activity">
    <reaction evidence="4">
        <text>L-alanine = D-alanine</text>
        <dbReference type="Rhea" id="RHEA:20249"/>
        <dbReference type="ChEBI" id="CHEBI:57416"/>
        <dbReference type="ChEBI" id="CHEBI:57972"/>
        <dbReference type="EC" id="5.1.1.1"/>
    </reaction>
</comment>
<accession>A0A2H0VDN8</accession>
<feature type="binding site" evidence="4 6">
    <location>
        <position position="139"/>
    </location>
    <ligand>
        <name>substrate</name>
    </ligand>
</feature>
<dbReference type="EMBL" id="PFAJ01000035">
    <property type="protein sequence ID" value="PIR97218.1"/>
    <property type="molecule type" value="Genomic_DNA"/>
</dbReference>
<keyword evidence="3 4" id="KW-0413">Isomerase</keyword>
<evidence type="ECO:0000256" key="3">
    <source>
        <dbReference type="ARBA" id="ARBA00023235"/>
    </source>
</evidence>
<dbReference type="PRINTS" id="PR00992">
    <property type="entry name" value="ALARACEMASE"/>
</dbReference>
<dbReference type="PANTHER" id="PTHR30511">
    <property type="entry name" value="ALANINE RACEMASE"/>
    <property type="match status" value="1"/>
</dbReference>
<dbReference type="PANTHER" id="PTHR30511:SF0">
    <property type="entry name" value="ALANINE RACEMASE, CATABOLIC-RELATED"/>
    <property type="match status" value="1"/>
</dbReference>
<keyword evidence="2 4" id="KW-0663">Pyridoxal phosphate</keyword>
<evidence type="ECO:0000256" key="2">
    <source>
        <dbReference type="ARBA" id="ARBA00022898"/>
    </source>
</evidence>
<protein>
    <recommendedName>
        <fullName evidence="4">Alanine racemase</fullName>
        <ecNumber evidence="4">5.1.1.1</ecNumber>
    </recommendedName>
</protein>
<evidence type="ECO:0000256" key="4">
    <source>
        <dbReference type="HAMAP-Rule" id="MF_01201"/>
    </source>
</evidence>
<dbReference type="GO" id="GO:0008784">
    <property type="term" value="F:alanine racemase activity"/>
    <property type="evidence" value="ECO:0007669"/>
    <property type="project" value="UniProtKB-UniRule"/>
</dbReference>
<dbReference type="InterPro" id="IPR029066">
    <property type="entry name" value="PLP-binding_barrel"/>
</dbReference>
<dbReference type="InterPro" id="IPR000821">
    <property type="entry name" value="Ala_racemase"/>
</dbReference>
<dbReference type="InterPro" id="IPR009006">
    <property type="entry name" value="Ala_racemase/Decarboxylase_C"/>
</dbReference>
<evidence type="ECO:0000256" key="5">
    <source>
        <dbReference type="PIRSR" id="PIRSR600821-50"/>
    </source>
</evidence>
<comment type="similarity">
    <text evidence="4">Belongs to the alanine racemase family.</text>
</comment>
<dbReference type="NCBIfam" id="TIGR00492">
    <property type="entry name" value="alr"/>
    <property type="match status" value="1"/>
</dbReference>
<dbReference type="GO" id="GO:0030170">
    <property type="term" value="F:pyridoxal phosphate binding"/>
    <property type="evidence" value="ECO:0007669"/>
    <property type="project" value="UniProtKB-UniRule"/>
</dbReference>
<dbReference type="CDD" id="cd00430">
    <property type="entry name" value="PLPDE_III_AR"/>
    <property type="match status" value="1"/>
</dbReference>
<comment type="cofactor">
    <cofactor evidence="1 4 5">
        <name>pyridoxal 5'-phosphate</name>
        <dbReference type="ChEBI" id="CHEBI:597326"/>
    </cofactor>
</comment>
<dbReference type="Pfam" id="PF00842">
    <property type="entry name" value="Ala_racemase_C"/>
    <property type="match status" value="1"/>
</dbReference>
<name>A0A2H0VDN8_9BACT</name>
<gene>
    <name evidence="8" type="primary">alr</name>
    <name evidence="8" type="ORF">COT91_02490</name>
</gene>
<dbReference type="InterPro" id="IPR011079">
    <property type="entry name" value="Ala_racemase_C"/>
</dbReference>
<evidence type="ECO:0000256" key="6">
    <source>
        <dbReference type="PIRSR" id="PIRSR600821-52"/>
    </source>
</evidence>
<dbReference type="EC" id="5.1.1.1" evidence="4"/>
<dbReference type="Gene3D" id="3.20.20.10">
    <property type="entry name" value="Alanine racemase"/>
    <property type="match status" value="1"/>
</dbReference>
<dbReference type="SMART" id="SM01005">
    <property type="entry name" value="Ala_racemase_C"/>
    <property type="match status" value="1"/>
</dbReference>
<reference evidence="9" key="1">
    <citation type="submission" date="2017-09" db="EMBL/GenBank/DDBJ databases">
        <title>Depth-based differentiation of microbial function through sediment-hosted aquifers and enrichment of novel symbionts in the deep terrestrial subsurface.</title>
        <authorList>
            <person name="Probst A.J."/>
            <person name="Ladd B."/>
            <person name="Jarett J.K."/>
            <person name="Geller-Mcgrath D.E."/>
            <person name="Sieber C.M.K."/>
            <person name="Emerson J.B."/>
            <person name="Anantharaman K."/>
            <person name="Thomas B.C."/>
            <person name="Malmstrom R."/>
            <person name="Stieglmeier M."/>
            <person name="Klingl A."/>
            <person name="Woyke T."/>
            <person name="Ryan C.M."/>
            <person name="Banfield J.F."/>
        </authorList>
    </citation>
    <scope>NUCLEOTIDE SEQUENCE [LARGE SCALE GENOMIC DNA]</scope>
</reference>
<comment type="function">
    <text evidence="4">Catalyzes the interconversion of L-alanine and D-alanine. May also act on other amino acids.</text>
</comment>
<sequence length="384" mass="42865">MHSWVEISKQNLEYNVKQLRKIIGKKTKLLAVVKANAYGHGMLPVAKIVEPFVDWFGVAGIGEAIELKKNRIKKPVLVLNYYGLYAHKNSASKNLIYAVKQGISFGVFTTAQLDVLTLAAKKAKRKAKIHLEIDTGLSRSGQRIVTIDSFLKKLVKYDKKLIFVEGVYSHFASSEENLVYTEKQIRIFNRAIGKIKNNLPDAEAHIACSAAAVLHPASRYDMIRPGIMLYGLHPSKKTHHAPGKSEYVGKQIDLKPVMTWKTEIIQVKDIVKTAFVGYGLSYQAKRNMKLAVISTGYADGLDRGLSNIGEVLVRGKKAKIIGRICMNVSMIDVTGLGVKIGDEVVIIGKQKKERIRVEDIAEKIGTINYEVVTRINWNLPRIVI</sequence>
<evidence type="ECO:0000256" key="1">
    <source>
        <dbReference type="ARBA" id="ARBA00001933"/>
    </source>
</evidence>
<dbReference type="SUPFAM" id="SSF50621">
    <property type="entry name" value="Alanine racemase C-terminal domain-like"/>
    <property type="match status" value="1"/>
</dbReference>
<feature type="active site" description="Proton acceptor; specific for D-alanine" evidence="4">
    <location>
        <position position="34"/>
    </location>
</feature>
<dbReference type="PROSITE" id="PS00395">
    <property type="entry name" value="ALANINE_RACEMASE"/>
    <property type="match status" value="1"/>
</dbReference>
<feature type="active site" description="Proton acceptor; specific for L-alanine" evidence="4">
    <location>
        <position position="278"/>
    </location>
</feature>
<comment type="pathway">
    <text evidence="4">Amino-acid biosynthesis; D-alanine biosynthesis; D-alanine from L-alanine: step 1/1.</text>
</comment>
<evidence type="ECO:0000313" key="9">
    <source>
        <dbReference type="Proteomes" id="UP000230557"/>
    </source>
</evidence>
<dbReference type="UniPathway" id="UPA00042">
    <property type="reaction ID" value="UER00497"/>
</dbReference>